<evidence type="ECO:0000313" key="1">
    <source>
        <dbReference type="EMBL" id="QHU16128.1"/>
    </source>
</evidence>
<protein>
    <submittedName>
        <fullName evidence="1">Uncharacterized protein</fullName>
    </submittedName>
</protein>
<name>A0A6C0KIG1_9ZZZZ</name>
<accession>A0A6C0KIG1</accession>
<proteinExistence type="predicted"/>
<dbReference type="AlphaFoldDB" id="A0A6C0KIG1"/>
<organism evidence="1">
    <name type="scientific">viral metagenome</name>
    <dbReference type="NCBI Taxonomy" id="1070528"/>
    <lineage>
        <taxon>unclassified sequences</taxon>
        <taxon>metagenomes</taxon>
        <taxon>organismal metagenomes</taxon>
    </lineage>
</organism>
<reference evidence="1" key="1">
    <citation type="journal article" date="2020" name="Nature">
        <title>Giant virus diversity and host interactions through global metagenomics.</title>
        <authorList>
            <person name="Schulz F."/>
            <person name="Roux S."/>
            <person name="Paez-Espino D."/>
            <person name="Jungbluth S."/>
            <person name="Walsh D.A."/>
            <person name="Denef V.J."/>
            <person name="McMahon K.D."/>
            <person name="Konstantinidis K.T."/>
            <person name="Eloe-Fadrosh E.A."/>
            <person name="Kyrpides N.C."/>
            <person name="Woyke T."/>
        </authorList>
    </citation>
    <scope>NUCLEOTIDE SEQUENCE</scope>
    <source>
        <strain evidence="1">GVMAG-S-3300011013-78</strain>
    </source>
</reference>
<sequence>MGLELAICELYHPYIHGYDNNNNNIYGHYLINETYSSEEFYNNEQDELLDIIKEGYETRFPNVKINNSELSHPFINNYWSIVKKDNHVLDIVQKIEKDTGETLAIKKTFWLKIFQRRWRNILKERQHIINMRKCPKAITYRQIYGDWPEYCRIMK</sequence>
<dbReference type="EMBL" id="MN740876">
    <property type="protein sequence ID" value="QHU16128.1"/>
    <property type="molecule type" value="Genomic_DNA"/>
</dbReference>